<evidence type="ECO:0000313" key="6">
    <source>
        <dbReference type="Proteomes" id="UP000430120"/>
    </source>
</evidence>
<feature type="domain" description="HTH marR-type" evidence="4">
    <location>
        <begin position="28"/>
        <end position="166"/>
    </location>
</feature>
<reference evidence="5 6" key="1">
    <citation type="submission" date="2019-09" db="EMBL/GenBank/DDBJ databases">
        <title>Draft genome sequences of 48 bacterial type strains from the CCUG.</title>
        <authorList>
            <person name="Tunovic T."/>
            <person name="Pineiro-Iglesias B."/>
            <person name="Unosson C."/>
            <person name="Inganas E."/>
            <person name="Ohlen M."/>
            <person name="Cardew S."/>
            <person name="Jensie-Markopoulos S."/>
            <person name="Salva-Serra F."/>
            <person name="Jaen-Luchoro D."/>
            <person name="Karlsson R."/>
            <person name="Svensson-Stadler L."/>
            <person name="Chun J."/>
            <person name="Moore E."/>
        </authorList>
    </citation>
    <scope>NUCLEOTIDE SEQUENCE [LARGE SCALE GENOMIC DNA]</scope>
    <source>
        <strain evidence="5 6">CCUG 30977</strain>
    </source>
</reference>
<evidence type="ECO:0000259" key="4">
    <source>
        <dbReference type="PROSITE" id="PS50995"/>
    </source>
</evidence>
<comment type="caution">
    <text evidence="5">The sequence shown here is derived from an EMBL/GenBank/DDBJ whole genome shotgun (WGS) entry which is preliminary data.</text>
</comment>
<dbReference type="PANTHER" id="PTHR42756">
    <property type="entry name" value="TRANSCRIPTIONAL REGULATOR, MARR"/>
    <property type="match status" value="1"/>
</dbReference>
<accession>A0A643F9J3</accession>
<dbReference type="GO" id="GO:0003677">
    <property type="term" value="F:DNA binding"/>
    <property type="evidence" value="ECO:0007669"/>
    <property type="project" value="UniProtKB-KW"/>
</dbReference>
<dbReference type="OrthoDB" id="32523at2"/>
<dbReference type="AlphaFoldDB" id="A0A643F9J3"/>
<name>A0A643F9J3_IDEDE</name>
<dbReference type="InterPro" id="IPR036388">
    <property type="entry name" value="WH-like_DNA-bd_sf"/>
</dbReference>
<dbReference type="InterPro" id="IPR000835">
    <property type="entry name" value="HTH_MarR-typ"/>
</dbReference>
<evidence type="ECO:0000313" key="5">
    <source>
        <dbReference type="EMBL" id="KAB0574825.1"/>
    </source>
</evidence>
<dbReference type="Proteomes" id="UP000430120">
    <property type="component" value="Unassembled WGS sequence"/>
</dbReference>
<dbReference type="PROSITE" id="PS50995">
    <property type="entry name" value="HTH_MARR_2"/>
    <property type="match status" value="1"/>
</dbReference>
<evidence type="ECO:0000256" key="1">
    <source>
        <dbReference type="ARBA" id="ARBA00023015"/>
    </source>
</evidence>
<organism evidence="5 6">
    <name type="scientific">Ideonella dechloratans</name>
    <dbReference type="NCBI Taxonomy" id="36863"/>
    <lineage>
        <taxon>Bacteria</taxon>
        <taxon>Pseudomonadati</taxon>
        <taxon>Pseudomonadota</taxon>
        <taxon>Betaproteobacteria</taxon>
        <taxon>Burkholderiales</taxon>
        <taxon>Sphaerotilaceae</taxon>
        <taxon>Ideonella</taxon>
    </lineage>
</organism>
<keyword evidence="1" id="KW-0805">Transcription regulation</keyword>
<keyword evidence="3" id="KW-0804">Transcription</keyword>
<dbReference type="Gene3D" id="1.10.10.10">
    <property type="entry name" value="Winged helix-like DNA-binding domain superfamily/Winged helix DNA-binding domain"/>
    <property type="match status" value="1"/>
</dbReference>
<gene>
    <name evidence="5" type="ORF">F7Q92_19155</name>
</gene>
<dbReference type="RefSeq" id="WP_151125682.1">
    <property type="nucleotide sequence ID" value="NZ_CP088082.1"/>
</dbReference>
<protein>
    <submittedName>
        <fullName evidence="5">MarR family transcriptional regulator</fullName>
    </submittedName>
</protein>
<evidence type="ECO:0000256" key="3">
    <source>
        <dbReference type="ARBA" id="ARBA00023163"/>
    </source>
</evidence>
<dbReference type="PANTHER" id="PTHR42756:SF1">
    <property type="entry name" value="TRANSCRIPTIONAL REPRESSOR OF EMRAB OPERON"/>
    <property type="match status" value="1"/>
</dbReference>
<sequence length="180" mass="19620">MPEMPKPSTPDAVDLILAQWREQRPDLDTRSMGPLGRLGRCYQHLVQRMEATFAQFGLSRWEFDVLATLRRAGPPHCLAPTALFQSMMISSGTLTHRLKGLEARGWISRQAHPDDARSLLVQLSPAGLALIDRAVEAHVQTQREVLSVLPQAQLAALDAALARLLTSLETAPDAGSAPAA</sequence>
<keyword evidence="6" id="KW-1185">Reference proteome</keyword>
<dbReference type="SMART" id="SM00347">
    <property type="entry name" value="HTH_MARR"/>
    <property type="match status" value="1"/>
</dbReference>
<proteinExistence type="predicted"/>
<dbReference type="SUPFAM" id="SSF46785">
    <property type="entry name" value="Winged helix' DNA-binding domain"/>
    <property type="match status" value="1"/>
</dbReference>
<dbReference type="PRINTS" id="PR00598">
    <property type="entry name" value="HTHMARR"/>
</dbReference>
<dbReference type="GO" id="GO:0003700">
    <property type="term" value="F:DNA-binding transcription factor activity"/>
    <property type="evidence" value="ECO:0007669"/>
    <property type="project" value="InterPro"/>
</dbReference>
<dbReference type="EMBL" id="VZPB01000070">
    <property type="protein sequence ID" value="KAB0574825.1"/>
    <property type="molecule type" value="Genomic_DNA"/>
</dbReference>
<evidence type="ECO:0000256" key="2">
    <source>
        <dbReference type="ARBA" id="ARBA00023125"/>
    </source>
</evidence>
<dbReference type="InterPro" id="IPR036390">
    <property type="entry name" value="WH_DNA-bd_sf"/>
</dbReference>
<keyword evidence="2" id="KW-0238">DNA-binding</keyword>
<dbReference type="Pfam" id="PF01047">
    <property type="entry name" value="MarR"/>
    <property type="match status" value="1"/>
</dbReference>